<dbReference type="InterPro" id="IPR006103">
    <property type="entry name" value="Glyco_hydro_2_cat"/>
</dbReference>
<dbReference type="GO" id="GO:0019391">
    <property type="term" value="P:glucuronoside catabolic process"/>
    <property type="evidence" value="ECO:0007669"/>
    <property type="project" value="TreeGrafter"/>
</dbReference>
<comment type="activity regulation">
    <text evidence="7">Inhibited by L-aspartic acid.</text>
</comment>
<feature type="domain" description="Glycoside hydrolase family 2 immunoglobulin-like beta-sandwich" evidence="8">
    <location>
        <begin position="228"/>
        <end position="329"/>
    </location>
</feature>
<dbReference type="Proteomes" id="UP000275408">
    <property type="component" value="Unassembled WGS sequence"/>
</dbReference>
<feature type="domain" description="Glycoside hydrolase family 2 catalytic" evidence="9">
    <location>
        <begin position="331"/>
        <end position="655"/>
    </location>
</feature>
<proteinExistence type="inferred from homology"/>
<dbReference type="PROSITE" id="PS00608">
    <property type="entry name" value="GLYCOSYL_HYDROL_F2_2"/>
    <property type="match status" value="1"/>
</dbReference>
<dbReference type="InterPro" id="IPR023230">
    <property type="entry name" value="Glyco_hydro_2_CS"/>
</dbReference>
<dbReference type="Gene3D" id="3.20.20.80">
    <property type="entry name" value="Glycosidases"/>
    <property type="match status" value="1"/>
</dbReference>
<evidence type="ECO:0000256" key="1">
    <source>
        <dbReference type="ARBA" id="ARBA00003025"/>
    </source>
</evidence>
<dbReference type="GO" id="GO:0030246">
    <property type="term" value="F:carbohydrate binding"/>
    <property type="evidence" value="ECO:0007669"/>
    <property type="project" value="TreeGrafter"/>
</dbReference>
<evidence type="ECO:0000256" key="3">
    <source>
        <dbReference type="ARBA" id="ARBA00012761"/>
    </source>
</evidence>
<dbReference type="EMBL" id="RCHS01001413">
    <property type="protein sequence ID" value="RMX53792.1"/>
    <property type="molecule type" value="Genomic_DNA"/>
</dbReference>
<evidence type="ECO:0000256" key="2">
    <source>
        <dbReference type="ARBA" id="ARBA00007401"/>
    </source>
</evidence>
<comment type="function">
    <text evidence="1 7">Plays an important role in the degradation of dermatan and keratan sulfates.</text>
</comment>
<dbReference type="AlphaFoldDB" id="A0A3M6UJG8"/>
<dbReference type="InterPro" id="IPR006102">
    <property type="entry name" value="Ig-like_GH2"/>
</dbReference>
<dbReference type="FunFam" id="2.60.120.260:FF:000027">
    <property type="entry name" value="Beta-glucuronidase"/>
    <property type="match status" value="1"/>
</dbReference>
<comment type="similarity">
    <text evidence="2 7">Belongs to the glycosyl hydrolase 2 family.</text>
</comment>
<dbReference type="SUPFAM" id="SSF51445">
    <property type="entry name" value="(Trans)glycosidases"/>
    <property type="match status" value="1"/>
</dbReference>
<dbReference type="SUPFAM" id="SSF49303">
    <property type="entry name" value="beta-Galactosidase/glucuronidase domain"/>
    <property type="match status" value="1"/>
</dbReference>
<comment type="caution">
    <text evidence="11">The sequence shown here is derived from an EMBL/GenBank/DDBJ whole genome shotgun (WGS) entry which is preliminary data.</text>
</comment>
<dbReference type="Pfam" id="PF02837">
    <property type="entry name" value="Glyco_hydro_2_N"/>
    <property type="match status" value="1"/>
</dbReference>
<protein>
    <recommendedName>
        <fullName evidence="4 7">Beta-glucuronidase</fullName>
        <ecNumber evidence="3 7">3.2.1.31</ecNumber>
    </recommendedName>
</protein>
<accession>A0A3M6UJG8</accession>
<comment type="subunit">
    <text evidence="7">Homotetramer.</text>
</comment>
<feature type="domain" description="Glycosyl hydrolases family 2 sugar binding" evidence="10">
    <location>
        <begin position="86"/>
        <end position="226"/>
    </location>
</feature>
<evidence type="ECO:0000259" key="8">
    <source>
        <dbReference type="Pfam" id="PF00703"/>
    </source>
</evidence>
<evidence type="ECO:0000259" key="10">
    <source>
        <dbReference type="Pfam" id="PF02837"/>
    </source>
</evidence>
<name>A0A3M6UJG8_POCDA</name>
<keyword evidence="7" id="KW-0458">Lysosome</keyword>
<dbReference type="InterPro" id="IPR017853">
    <property type="entry name" value="GH"/>
</dbReference>
<gene>
    <name evidence="11" type="ORF">pdam_00000377</name>
</gene>
<organism evidence="11 12">
    <name type="scientific">Pocillopora damicornis</name>
    <name type="common">Cauliflower coral</name>
    <name type="synonym">Millepora damicornis</name>
    <dbReference type="NCBI Taxonomy" id="46731"/>
    <lineage>
        <taxon>Eukaryota</taxon>
        <taxon>Metazoa</taxon>
        <taxon>Cnidaria</taxon>
        <taxon>Anthozoa</taxon>
        <taxon>Hexacorallia</taxon>
        <taxon>Scleractinia</taxon>
        <taxon>Astrocoeniina</taxon>
        <taxon>Pocilloporidae</taxon>
        <taxon>Pocillopora</taxon>
    </lineage>
</organism>
<dbReference type="Gene3D" id="2.60.120.260">
    <property type="entry name" value="Galactose-binding domain-like"/>
    <property type="match status" value="1"/>
</dbReference>
<dbReference type="PRINTS" id="PR00132">
    <property type="entry name" value="GLHYDRLASE2"/>
</dbReference>
<evidence type="ECO:0000259" key="9">
    <source>
        <dbReference type="Pfam" id="PF02836"/>
    </source>
</evidence>
<dbReference type="InterPro" id="IPR006101">
    <property type="entry name" value="Glyco_hydro_2"/>
</dbReference>
<evidence type="ECO:0000256" key="4">
    <source>
        <dbReference type="ARBA" id="ARBA00016205"/>
    </source>
</evidence>
<sequence length="687" mass="78305">MAPNVMVFHFASTVVFLGSYLCLGETLNAKLPGMLFPRESESREVKDLCGFWNFRADMSANRMAGFEQSWFAKPLWQTGNVIPMPVPSSYNDITQDRALRDFVGWVWYDREVYAPKIWKSEEIRVVLRFESAHYNTLVWLNGKEVMAHSGGHLPFEADVTSLLSFGAVNRITAAVNNTLTPSTLPPGEIQYKTGDRYPPGYFVQETTFDFFNYAGIHRPVKLYTTPVVHLSDITITTDFSEEEGMVKFHTTTSSLNVSMSYELMDKAGNVVASAEGSGLFEGTLIVKKPILWWPIGMSDQPAYLYSLKVKTHSHLLDIDDIYYLPVGIRTVEVKGTKFLINNKSFYFKGFGKHEDADIRGKGMDYAIIAKDFNLIKWLGANCFRTSHYPYADEIMDMADQQGIVVIDESPGVGIREKNFRNDTLHHHLDVMAELVRRDKNRPSVVMWSVANEPASGDSAAGPYFKSVIEFTRSLDTTRPVTFVTSSRADEDKAVQYVDVILCNRYYAWYEDYGQTQLISRQLEGELRAWFDTFNKPVAQSEYGAGTIAGFHMVSSRDPPLMFTEDYQVVFNFLDGILTGSRCAPNKQVETIQQYFPVFDKLREEFFVGELIWNFADFMTKQQTTRIVGNKKGILTRQRQPKAAARVLRQRYLNISVGVEGNNWKEDDTDFFVRFYATENLVGLDNRT</sequence>
<dbReference type="InterPro" id="IPR006104">
    <property type="entry name" value="Glyco_hydro_2_N"/>
</dbReference>
<dbReference type="EC" id="3.2.1.31" evidence="3 7"/>
<reference evidence="11 12" key="1">
    <citation type="journal article" date="2018" name="Sci. Rep.">
        <title>Comparative analysis of the Pocillopora damicornis genome highlights role of immune system in coral evolution.</title>
        <authorList>
            <person name="Cunning R."/>
            <person name="Bay R.A."/>
            <person name="Gillette P."/>
            <person name="Baker A.C."/>
            <person name="Traylor-Knowles N."/>
        </authorList>
    </citation>
    <scope>NUCLEOTIDE SEQUENCE [LARGE SCALE GENOMIC DNA]</scope>
    <source>
        <strain evidence="11">RSMAS</strain>
        <tissue evidence="11">Whole animal</tissue>
    </source>
</reference>
<dbReference type="InterPro" id="IPR036156">
    <property type="entry name" value="Beta-gal/glucu_dom_sf"/>
</dbReference>
<evidence type="ECO:0000256" key="6">
    <source>
        <dbReference type="ARBA" id="ARBA00023295"/>
    </source>
</evidence>
<dbReference type="GO" id="GO:0005975">
    <property type="term" value="P:carbohydrate metabolic process"/>
    <property type="evidence" value="ECO:0007669"/>
    <property type="project" value="InterPro"/>
</dbReference>
<evidence type="ECO:0000256" key="7">
    <source>
        <dbReference type="RuleBase" id="RU361154"/>
    </source>
</evidence>
<keyword evidence="5 7" id="KW-0378">Hydrolase</keyword>
<dbReference type="Pfam" id="PF00703">
    <property type="entry name" value="Glyco_hydro_2"/>
    <property type="match status" value="1"/>
</dbReference>
<dbReference type="InterPro" id="IPR023232">
    <property type="entry name" value="Glyco_hydro_2_AS"/>
</dbReference>
<dbReference type="InterPro" id="IPR008979">
    <property type="entry name" value="Galactose-bd-like_sf"/>
</dbReference>
<dbReference type="Pfam" id="PF02836">
    <property type="entry name" value="Glyco_hydro_2_C"/>
    <property type="match status" value="1"/>
</dbReference>
<evidence type="ECO:0000313" key="12">
    <source>
        <dbReference type="Proteomes" id="UP000275408"/>
    </source>
</evidence>
<dbReference type="FunFam" id="2.60.40.10:FF:000628">
    <property type="entry name" value="Beta-glucuronidase"/>
    <property type="match status" value="1"/>
</dbReference>
<dbReference type="SUPFAM" id="SSF49785">
    <property type="entry name" value="Galactose-binding domain-like"/>
    <property type="match status" value="1"/>
</dbReference>
<dbReference type="Gene3D" id="2.60.40.10">
    <property type="entry name" value="Immunoglobulins"/>
    <property type="match status" value="1"/>
</dbReference>
<keyword evidence="6 7" id="KW-0326">Glycosidase</keyword>
<dbReference type="STRING" id="46731.A0A3M6UJG8"/>
<dbReference type="NCBIfam" id="NF007538">
    <property type="entry name" value="PRK10150.1"/>
    <property type="match status" value="1"/>
</dbReference>
<dbReference type="GO" id="GO:0004566">
    <property type="term" value="F:beta-glucuronidase activity"/>
    <property type="evidence" value="ECO:0007669"/>
    <property type="project" value="UniProtKB-EC"/>
</dbReference>
<dbReference type="FunFam" id="3.20.20.80:FF:000080">
    <property type="entry name" value="Beta-glucuronidase UidA"/>
    <property type="match status" value="1"/>
</dbReference>
<evidence type="ECO:0000256" key="5">
    <source>
        <dbReference type="ARBA" id="ARBA00022801"/>
    </source>
</evidence>
<comment type="catalytic activity">
    <reaction evidence="7">
        <text>a beta-D-glucuronoside + H2O = D-glucuronate + an alcohol</text>
        <dbReference type="Rhea" id="RHEA:17633"/>
        <dbReference type="ChEBI" id="CHEBI:15377"/>
        <dbReference type="ChEBI" id="CHEBI:30879"/>
        <dbReference type="ChEBI" id="CHEBI:58720"/>
        <dbReference type="ChEBI" id="CHEBI:83411"/>
        <dbReference type="EC" id="3.2.1.31"/>
    </reaction>
</comment>
<keyword evidence="12" id="KW-1185">Reference proteome</keyword>
<dbReference type="OrthoDB" id="408532at2759"/>
<dbReference type="PANTHER" id="PTHR10066">
    <property type="entry name" value="BETA-GLUCURONIDASE"/>
    <property type="match status" value="1"/>
</dbReference>
<dbReference type="PROSITE" id="PS00719">
    <property type="entry name" value="GLYCOSYL_HYDROL_F2_1"/>
    <property type="match status" value="1"/>
</dbReference>
<dbReference type="InterPro" id="IPR013783">
    <property type="entry name" value="Ig-like_fold"/>
</dbReference>
<evidence type="ECO:0000313" key="11">
    <source>
        <dbReference type="EMBL" id="RMX53792.1"/>
    </source>
</evidence>
<dbReference type="PANTHER" id="PTHR10066:SF67">
    <property type="entry name" value="BETA-GLUCURONIDASE"/>
    <property type="match status" value="1"/>
</dbReference>